<proteinExistence type="predicted"/>
<protein>
    <submittedName>
        <fullName evidence="2">VOC family protein</fullName>
    </submittedName>
</protein>
<reference evidence="2 3" key="1">
    <citation type="submission" date="2022-03" db="EMBL/GenBank/DDBJ databases">
        <authorList>
            <person name="Jo J.-H."/>
            <person name="Im W.-T."/>
        </authorList>
    </citation>
    <scope>NUCLEOTIDE SEQUENCE [LARGE SCALE GENOMIC DNA]</scope>
    <source>
        <strain evidence="2 3">MA9</strain>
    </source>
</reference>
<organism evidence="2 3">
    <name type="scientific">Solibacillus palustris</name>
    <dbReference type="NCBI Taxonomy" id="2908203"/>
    <lineage>
        <taxon>Bacteria</taxon>
        <taxon>Bacillati</taxon>
        <taxon>Bacillota</taxon>
        <taxon>Bacilli</taxon>
        <taxon>Bacillales</taxon>
        <taxon>Caryophanaceae</taxon>
        <taxon>Solibacillus</taxon>
    </lineage>
</organism>
<dbReference type="PROSITE" id="PS51819">
    <property type="entry name" value="VOC"/>
    <property type="match status" value="1"/>
</dbReference>
<feature type="domain" description="VOC" evidence="1">
    <location>
        <begin position="3"/>
        <end position="117"/>
    </location>
</feature>
<dbReference type="Proteomes" id="UP001316087">
    <property type="component" value="Unassembled WGS sequence"/>
</dbReference>
<accession>A0ABS9UII3</accession>
<comment type="caution">
    <text evidence="2">The sequence shown here is derived from an EMBL/GenBank/DDBJ whole genome shotgun (WGS) entry which is preliminary data.</text>
</comment>
<gene>
    <name evidence="2" type="ORF">LZ480_17930</name>
</gene>
<dbReference type="EMBL" id="JAKZFC010000009">
    <property type="protein sequence ID" value="MCH7323755.1"/>
    <property type="molecule type" value="Genomic_DNA"/>
</dbReference>
<dbReference type="InterPro" id="IPR004360">
    <property type="entry name" value="Glyas_Fos-R_dOase_dom"/>
</dbReference>
<dbReference type="RefSeq" id="WP_241370913.1">
    <property type="nucleotide sequence ID" value="NZ_JAKZFC010000009.1"/>
</dbReference>
<dbReference type="SUPFAM" id="SSF54593">
    <property type="entry name" value="Glyoxalase/Bleomycin resistance protein/Dihydroxybiphenyl dioxygenase"/>
    <property type="match status" value="1"/>
</dbReference>
<dbReference type="PANTHER" id="PTHR36437:SF2">
    <property type="entry name" value="GLYOXALASE_BLEOMYCIN RESISTANCE PROTEIN_DIOXYGENASE"/>
    <property type="match status" value="1"/>
</dbReference>
<dbReference type="Pfam" id="PF00903">
    <property type="entry name" value="Glyoxalase"/>
    <property type="match status" value="1"/>
</dbReference>
<keyword evidence="3" id="KW-1185">Reference proteome</keyword>
<dbReference type="InterPro" id="IPR037523">
    <property type="entry name" value="VOC_core"/>
</dbReference>
<name>A0ABS9UII3_9BACL</name>
<evidence type="ECO:0000259" key="1">
    <source>
        <dbReference type="PROSITE" id="PS51819"/>
    </source>
</evidence>
<dbReference type="PANTHER" id="PTHR36437">
    <property type="entry name" value="GLYOXALASE/BLEOMYCIN RESISTANCE PROTEIN/DIOXYGENASE"/>
    <property type="match status" value="1"/>
</dbReference>
<evidence type="ECO:0000313" key="2">
    <source>
        <dbReference type="EMBL" id="MCH7323755.1"/>
    </source>
</evidence>
<evidence type="ECO:0000313" key="3">
    <source>
        <dbReference type="Proteomes" id="UP001316087"/>
    </source>
</evidence>
<dbReference type="Gene3D" id="3.10.180.10">
    <property type="entry name" value="2,3-Dihydroxybiphenyl 1,2-Dioxygenase, domain 1"/>
    <property type="match status" value="1"/>
</dbReference>
<sequence>MNQVCVITIYVPNLNEAINFYTNSLGFEVNKQYSPKIVSLVHKGIPFILEENDQLIENTASTSRVVLALKTENIVQKAKLLKEKSVEFLVAEPTACPPGKFISFKDPFGNIIEYLQFEDQ</sequence>
<dbReference type="InterPro" id="IPR029068">
    <property type="entry name" value="Glyas_Bleomycin-R_OHBP_Dase"/>
</dbReference>